<organism evidence="2 3">
    <name type="scientific">Polycladomyces abyssicola</name>
    <dbReference type="NCBI Taxonomy" id="1125966"/>
    <lineage>
        <taxon>Bacteria</taxon>
        <taxon>Bacillati</taxon>
        <taxon>Bacillota</taxon>
        <taxon>Bacilli</taxon>
        <taxon>Bacillales</taxon>
        <taxon>Thermoactinomycetaceae</taxon>
        <taxon>Polycladomyces</taxon>
    </lineage>
</organism>
<keyword evidence="1" id="KW-0812">Transmembrane</keyword>
<feature type="transmembrane region" description="Helical" evidence="1">
    <location>
        <begin position="85"/>
        <end position="105"/>
    </location>
</feature>
<protein>
    <submittedName>
        <fullName evidence="2">Uncharacterized protein</fullName>
    </submittedName>
</protein>
<evidence type="ECO:0000256" key="1">
    <source>
        <dbReference type="SAM" id="Phobius"/>
    </source>
</evidence>
<feature type="transmembrane region" description="Helical" evidence="1">
    <location>
        <begin position="38"/>
        <end position="64"/>
    </location>
</feature>
<dbReference type="AlphaFoldDB" id="A0A8D5UDJ9"/>
<evidence type="ECO:0000313" key="2">
    <source>
        <dbReference type="EMBL" id="BCU80526.1"/>
    </source>
</evidence>
<feature type="transmembrane region" description="Helical" evidence="1">
    <location>
        <begin position="7"/>
        <end position="26"/>
    </location>
</feature>
<dbReference type="RefSeq" id="WP_212773895.1">
    <property type="nucleotide sequence ID" value="NZ_AP024601.1"/>
</dbReference>
<proteinExistence type="predicted"/>
<reference evidence="2" key="1">
    <citation type="journal article" date="2013" name="Int. J. Syst. Evol. Microbiol.">
        <title>Polycladomyces abyssicola gen. nov., sp. nov., a thermophilic filamentous bacterium isolated from hemipelagic sediment.</title>
        <authorList>
            <person name="Tsubouchi T."/>
            <person name="Shimane Y."/>
            <person name="Mori K."/>
            <person name="Usui K."/>
            <person name="Hiraki T."/>
            <person name="Tame A."/>
            <person name="Uematsu K."/>
            <person name="Maruyama T."/>
            <person name="Hatada Y."/>
        </authorList>
    </citation>
    <scope>NUCLEOTIDE SEQUENCE</scope>
    <source>
        <strain evidence="2">JIR-001</strain>
    </source>
</reference>
<keyword evidence="1" id="KW-0472">Membrane</keyword>
<name>A0A8D5UDJ9_9BACL</name>
<evidence type="ECO:0000313" key="3">
    <source>
        <dbReference type="Proteomes" id="UP000677436"/>
    </source>
</evidence>
<gene>
    <name evidence="2" type="ORF">JIR001_03090</name>
</gene>
<keyword evidence="3" id="KW-1185">Reference proteome</keyword>
<reference evidence="2" key="2">
    <citation type="journal article" date="2021" name="Microbiol. Resour. Announc.">
        <title>Complete Genome Sequence of Polycladomyces abyssicola JIR-001T, Isolated from Hemipelagic Sediment in Deep Seawater.</title>
        <authorList>
            <person name="Tsubouchi T."/>
            <person name="Kaneko Y."/>
        </authorList>
    </citation>
    <scope>NUCLEOTIDE SEQUENCE</scope>
    <source>
        <strain evidence="2">JIR-001</strain>
    </source>
</reference>
<accession>A0A8D5UDJ9</accession>
<dbReference type="KEGG" id="pabs:JIR001_03090"/>
<dbReference type="EMBL" id="AP024601">
    <property type="protein sequence ID" value="BCU80526.1"/>
    <property type="molecule type" value="Genomic_DNA"/>
</dbReference>
<keyword evidence="1" id="KW-1133">Transmembrane helix</keyword>
<dbReference type="Proteomes" id="UP000677436">
    <property type="component" value="Chromosome"/>
</dbReference>
<sequence length="109" mass="12004">MNRTVKYTLWALVTVLVEAGLTWAVARALSMPFEEIAFFIAVIGAVVVYLFSSQGGFGSSAVNLDVQASTGIKMEHEEHKVFRNPLLVGSIQYLLVVIGLTVVAYREHF</sequence>